<accession>A0A2H1WX53</accession>
<name>A0A2H1WX53_SPOFR</name>
<dbReference type="AlphaFoldDB" id="A0A2H1WX53"/>
<dbReference type="EMBL" id="ODYU01011733">
    <property type="protein sequence ID" value="SOQ57649.1"/>
    <property type="molecule type" value="Genomic_DNA"/>
</dbReference>
<sequence>MGLITSKWRQIDLIIRDMTRSPETTMCGSQKELHRAGIESVTRRAVLLLVFEPEPRQPVRSFATPKIYVFASDVTILHFRLST</sequence>
<evidence type="ECO:0000313" key="1">
    <source>
        <dbReference type="EMBL" id="SOQ57649.1"/>
    </source>
</evidence>
<organism evidence="1">
    <name type="scientific">Spodoptera frugiperda</name>
    <name type="common">Fall armyworm</name>
    <dbReference type="NCBI Taxonomy" id="7108"/>
    <lineage>
        <taxon>Eukaryota</taxon>
        <taxon>Metazoa</taxon>
        <taxon>Ecdysozoa</taxon>
        <taxon>Arthropoda</taxon>
        <taxon>Hexapoda</taxon>
        <taxon>Insecta</taxon>
        <taxon>Pterygota</taxon>
        <taxon>Neoptera</taxon>
        <taxon>Endopterygota</taxon>
        <taxon>Lepidoptera</taxon>
        <taxon>Glossata</taxon>
        <taxon>Ditrysia</taxon>
        <taxon>Noctuoidea</taxon>
        <taxon>Noctuidae</taxon>
        <taxon>Amphipyrinae</taxon>
        <taxon>Spodoptera</taxon>
    </lineage>
</organism>
<proteinExistence type="predicted"/>
<gene>
    <name evidence="1" type="ORF">SFRICE_037779</name>
</gene>
<protein>
    <submittedName>
        <fullName evidence="1">SFRICE_037779</fullName>
    </submittedName>
</protein>
<reference evidence="1" key="1">
    <citation type="submission" date="2016-07" db="EMBL/GenBank/DDBJ databases">
        <authorList>
            <person name="Bretaudeau A."/>
        </authorList>
    </citation>
    <scope>NUCLEOTIDE SEQUENCE</scope>
    <source>
        <strain evidence="1">Rice</strain>
        <tissue evidence="1">Whole body</tissue>
    </source>
</reference>